<dbReference type="Gene3D" id="3.30.70.330">
    <property type="match status" value="2"/>
</dbReference>
<evidence type="ECO:0000313" key="13">
    <source>
        <dbReference type="EMBL" id="KAH7441385.1"/>
    </source>
</evidence>
<protein>
    <recommendedName>
        <fullName evidence="12">RRM domain-containing protein</fullName>
    </recommendedName>
</protein>
<evidence type="ECO:0000313" key="14">
    <source>
        <dbReference type="Proteomes" id="UP000825935"/>
    </source>
</evidence>
<keyword evidence="4" id="KW-0747">Spliceosome</keyword>
<keyword evidence="6 10" id="KW-0694">RNA-binding</keyword>
<dbReference type="InterPro" id="IPR012677">
    <property type="entry name" value="Nucleotide-bd_a/b_plait_sf"/>
</dbReference>
<keyword evidence="5" id="KW-0677">Repeat</keyword>
<dbReference type="InterPro" id="IPR050907">
    <property type="entry name" value="SRSF"/>
</dbReference>
<sequence>MRDLPHISHGYCAFHDFLDSFFKRGVLCTGVCVSNRLYPFLYWELMASSLWNAGFAFVYMNDERDARDAIRGLDNREFGRQRRRLRVEWAKQADGAIRRREDARRSIAKQRPTKTLFVVNFDPLDTRSRDLERHFEPYGKIVQVRIRKNFAFIQYETQEEATKALEATNMSKILDRVITVEYATREDGERENGRDSSLSPVRGRGRRSSPDYGRGRSPTYRRSRSPPRRFRSQSPDYGPYGGQR</sequence>
<dbReference type="FunFam" id="3.30.70.330:FF:000299">
    <property type="entry name" value="Serine/arginine-rich splicing factor RS31"/>
    <property type="match status" value="1"/>
</dbReference>
<organism evidence="13 14">
    <name type="scientific">Ceratopteris richardii</name>
    <name type="common">Triangle waterfern</name>
    <dbReference type="NCBI Taxonomy" id="49495"/>
    <lineage>
        <taxon>Eukaryota</taxon>
        <taxon>Viridiplantae</taxon>
        <taxon>Streptophyta</taxon>
        <taxon>Embryophyta</taxon>
        <taxon>Tracheophyta</taxon>
        <taxon>Polypodiopsida</taxon>
        <taxon>Polypodiidae</taxon>
        <taxon>Polypodiales</taxon>
        <taxon>Pteridineae</taxon>
        <taxon>Pteridaceae</taxon>
        <taxon>Parkerioideae</taxon>
        <taxon>Ceratopteris</taxon>
    </lineage>
</organism>
<dbReference type="PROSITE" id="PS50102">
    <property type="entry name" value="RRM"/>
    <property type="match status" value="2"/>
</dbReference>
<gene>
    <name evidence="13" type="ORF">KP509_03G035700</name>
</gene>
<dbReference type="AlphaFoldDB" id="A0A8T2V6L1"/>
<feature type="domain" description="RRM" evidence="12">
    <location>
        <begin position="114"/>
        <end position="185"/>
    </location>
</feature>
<feature type="region of interest" description="Disordered" evidence="11">
    <location>
        <begin position="185"/>
        <end position="244"/>
    </location>
</feature>
<keyword evidence="7" id="KW-0508">mRNA splicing</keyword>
<evidence type="ECO:0000259" key="12">
    <source>
        <dbReference type="PROSITE" id="PS50102"/>
    </source>
</evidence>
<keyword evidence="14" id="KW-1185">Reference proteome</keyword>
<dbReference type="Pfam" id="PF00076">
    <property type="entry name" value="RRM_1"/>
    <property type="match status" value="2"/>
</dbReference>
<keyword evidence="2" id="KW-0597">Phosphoprotein</keyword>
<evidence type="ECO:0000256" key="11">
    <source>
        <dbReference type="SAM" id="MobiDB-lite"/>
    </source>
</evidence>
<dbReference type="GO" id="GO:0006397">
    <property type="term" value="P:mRNA processing"/>
    <property type="evidence" value="ECO:0007669"/>
    <property type="project" value="UniProtKB-KW"/>
</dbReference>
<evidence type="ECO:0000256" key="5">
    <source>
        <dbReference type="ARBA" id="ARBA00022737"/>
    </source>
</evidence>
<name>A0A8T2V6L1_CERRI</name>
<evidence type="ECO:0000256" key="3">
    <source>
        <dbReference type="ARBA" id="ARBA00022664"/>
    </source>
</evidence>
<dbReference type="InterPro" id="IPR000504">
    <property type="entry name" value="RRM_dom"/>
</dbReference>
<dbReference type="SUPFAM" id="SSF54928">
    <property type="entry name" value="RNA-binding domain, RBD"/>
    <property type="match status" value="2"/>
</dbReference>
<evidence type="ECO:0000256" key="4">
    <source>
        <dbReference type="ARBA" id="ARBA00022728"/>
    </source>
</evidence>
<comment type="caution">
    <text evidence="13">The sequence shown here is derived from an EMBL/GenBank/DDBJ whole genome shotgun (WGS) entry which is preliminary data.</text>
</comment>
<evidence type="ECO:0000256" key="1">
    <source>
        <dbReference type="ARBA" id="ARBA00004324"/>
    </source>
</evidence>
<evidence type="ECO:0000256" key="10">
    <source>
        <dbReference type="PROSITE-ProRule" id="PRU00176"/>
    </source>
</evidence>
<feature type="compositionally biased region" description="Basic residues" evidence="11">
    <location>
        <begin position="219"/>
        <end position="231"/>
    </location>
</feature>
<dbReference type="GO" id="GO:0003723">
    <property type="term" value="F:RNA binding"/>
    <property type="evidence" value="ECO:0007669"/>
    <property type="project" value="UniProtKB-UniRule"/>
</dbReference>
<keyword evidence="8" id="KW-0539">Nucleus</keyword>
<evidence type="ECO:0000256" key="2">
    <source>
        <dbReference type="ARBA" id="ARBA00022553"/>
    </source>
</evidence>
<dbReference type="GO" id="GO:0008380">
    <property type="term" value="P:RNA splicing"/>
    <property type="evidence" value="ECO:0007669"/>
    <property type="project" value="UniProtKB-KW"/>
</dbReference>
<comment type="subcellular location">
    <subcellularLocation>
        <location evidence="1">Nucleus speckle</location>
    </subcellularLocation>
</comment>
<dbReference type="InterPro" id="IPR035979">
    <property type="entry name" value="RBD_domain_sf"/>
</dbReference>
<evidence type="ECO:0000256" key="9">
    <source>
        <dbReference type="ARBA" id="ARBA00061587"/>
    </source>
</evidence>
<proteinExistence type="inferred from homology"/>
<dbReference type="SMART" id="SM00360">
    <property type="entry name" value="RRM"/>
    <property type="match status" value="1"/>
</dbReference>
<feature type="domain" description="RRM" evidence="12">
    <location>
        <begin position="1"/>
        <end position="92"/>
    </location>
</feature>
<dbReference type="Proteomes" id="UP000825935">
    <property type="component" value="Chromosome 3"/>
</dbReference>
<evidence type="ECO:0000256" key="6">
    <source>
        <dbReference type="ARBA" id="ARBA00022884"/>
    </source>
</evidence>
<feature type="compositionally biased region" description="Basic and acidic residues" evidence="11">
    <location>
        <begin position="185"/>
        <end position="194"/>
    </location>
</feature>
<evidence type="ECO:0000256" key="8">
    <source>
        <dbReference type="ARBA" id="ARBA00023242"/>
    </source>
</evidence>
<dbReference type="OrthoDB" id="5970at2759"/>
<keyword evidence="3" id="KW-0507">mRNA processing</keyword>
<dbReference type="GO" id="GO:0005681">
    <property type="term" value="C:spliceosomal complex"/>
    <property type="evidence" value="ECO:0007669"/>
    <property type="project" value="UniProtKB-KW"/>
</dbReference>
<dbReference type="GO" id="GO:0016607">
    <property type="term" value="C:nuclear speck"/>
    <property type="evidence" value="ECO:0007669"/>
    <property type="project" value="UniProtKB-SubCell"/>
</dbReference>
<comment type="similarity">
    <text evidence="9">Belongs to the splicing factor SR family. RS subfamily.</text>
</comment>
<evidence type="ECO:0000256" key="7">
    <source>
        <dbReference type="ARBA" id="ARBA00023187"/>
    </source>
</evidence>
<accession>A0A8T2V6L1</accession>
<dbReference type="EMBL" id="CM035408">
    <property type="protein sequence ID" value="KAH7441385.1"/>
    <property type="molecule type" value="Genomic_DNA"/>
</dbReference>
<reference evidence="13" key="1">
    <citation type="submission" date="2021-08" db="EMBL/GenBank/DDBJ databases">
        <title>WGS assembly of Ceratopteris richardii.</title>
        <authorList>
            <person name="Marchant D.B."/>
            <person name="Chen G."/>
            <person name="Jenkins J."/>
            <person name="Shu S."/>
            <person name="Leebens-Mack J."/>
            <person name="Grimwood J."/>
            <person name="Schmutz J."/>
            <person name="Soltis P."/>
            <person name="Soltis D."/>
            <person name="Chen Z.-H."/>
        </authorList>
    </citation>
    <scope>NUCLEOTIDE SEQUENCE</scope>
    <source>
        <strain evidence="13">Whitten #5841</strain>
        <tissue evidence="13">Leaf</tissue>
    </source>
</reference>
<dbReference type="PANTHER" id="PTHR23147">
    <property type="entry name" value="SERINE/ARGININE RICH SPLICING FACTOR"/>
    <property type="match status" value="1"/>
</dbReference>